<name>A0A7W6GSD9_9RHOB</name>
<keyword evidence="3" id="KW-1185">Reference proteome</keyword>
<dbReference type="InterPro" id="IPR050114">
    <property type="entry name" value="UPF0173_UPF0282_UlaG_hydrolase"/>
</dbReference>
<dbReference type="InterPro" id="IPR036866">
    <property type="entry name" value="RibonucZ/Hydroxyglut_hydro"/>
</dbReference>
<dbReference type="PROSITE" id="PS51318">
    <property type="entry name" value="TAT"/>
    <property type="match status" value="1"/>
</dbReference>
<dbReference type="EMBL" id="JACIEJ010000006">
    <property type="protein sequence ID" value="MBB3986356.1"/>
    <property type="molecule type" value="Genomic_DNA"/>
</dbReference>
<dbReference type="SUPFAM" id="SSF56281">
    <property type="entry name" value="Metallo-hydrolase/oxidoreductase"/>
    <property type="match status" value="1"/>
</dbReference>
<dbReference type="SMART" id="SM00849">
    <property type="entry name" value="Lactamase_B"/>
    <property type="match status" value="1"/>
</dbReference>
<protein>
    <submittedName>
        <fullName evidence="2">L-ascorbate metabolism protein UlaG (Beta-lactamase superfamily)</fullName>
    </submittedName>
</protein>
<dbReference type="Pfam" id="PF13483">
    <property type="entry name" value="Lactamase_B_3"/>
    <property type="match status" value="1"/>
</dbReference>
<dbReference type="PANTHER" id="PTHR43546">
    <property type="entry name" value="UPF0173 METAL-DEPENDENT HYDROLASE MJ1163-RELATED"/>
    <property type="match status" value="1"/>
</dbReference>
<dbReference type="AlphaFoldDB" id="A0A7W6GSD9"/>
<proteinExistence type="predicted"/>
<gene>
    <name evidence="2" type="ORF">GGQ68_002695</name>
</gene>
<evidence type="ECO:0000259" key="1">
    <source>
        <dbReference type="SMART" id="SM00849"/>
    </source>
</evidence>
<evidence type="ECO:0000313" key="2">
    <source>
        <dbReference type="EMBL" id="MBB3986356.1"/>
    </source>
</evidence>
<accession>A0A7W6GSD9</accession>
<dbReference type="InterPro" id="IPR006311">
    <property type="entry name" value="TAT_signal"/>
</dbReference>
<comment type="caution">
    <text evidence="2">The sequence shown here is derived from an EMBL/GenBank/DDBJ whole genome shotgun (WGS) entry which is preliminary data.</text>
</comment>
<dbReference type="InterPro" id="IPR001279">
    <property type="entry name" value="Metallo-B-lactamas"/>
</dbReference>
<reference evidence="2 3" key="1">
    <citation type="submission" date="2020-08" db="EMBL/GenBank/DDBJ databases">
        <title>Genomic Encyclopedia of Type Strains, Phase IV (KMG-IV): sequencing the most valuable type-strain genomes for metagenomic binning, comparative biology and taxonomic classification.</title>
        <authorList>
            <person name="Goeker M."/>
        </authorList>
    </citation>
    <scope>NUCLEOTIDE SEQUENCE [LARGE SCALE GENOMIC DNA]</scope>
    <source>
        <strain evidence="2 3">DSM 102235</strain>
    </source>
</reference>
<sequence>MTINRRTFLHTAAAMGAVTVIPFAARAEAHMGDTFETEMGNVTIHPVHHASIVMETPVGVIYVDPVGEASEYEGMPAPDLILITHEHGDHYNAETLTALKPTDKPVAVYTNPAVYDMLEEDIKGSAEAMANGDSKTFGDLTIDAIPAHNTTEDRMNYHPEGRDNGYVLTMGDFKIYISGDTEPTPEMEALEGIDVAFLCMNLPFTMTAEQAADATKAFEPKVVYPYHFRGRDGGTQDPEAYADMVGDVSEVKIGDWYKPGELG</sequence>
<evidence type="ECO:0000313" key="3">
    <source>
        <dbReference type="Proteomes" id="UP000541426"/>
    </source>
</evidence>
<organism evidence="2 3">
    <name type="scientific">Sagittula marina</name>
    <dbReference type="NCBI Taxonomy" id="943940"/>
    <lineage>
        <taxon>Bacteria</taxon>
        <taxon>Pseudomonadati</taxon>
        <taxon>Pseudomonadota</taxon>
        <taxon>Alphaproteobacteria</taxon>
        <taxon>Rhodobacterales</taxon>
        <taxon>Roseobacteraceae</taxon>
        <taxon>Sagittula</taxon>
    </lineage>
</organism>
<dbReference type="Gene3D" id="3.60.15.10">
    <property type="entry name" value="Ribonuclease Z/Hydroxyacylglutathione hydrolase-like"/>
    <property type="match status" value="1"/>
</dbReference>
<dbReference type="Proteomes" id="UP000541426">
    <property type="component" value="Unassembled WGS sequence"/>
</dbReference>
<feature type="domain" description="Metallo-beta-lactamase" evidence="1">
    <location>
        <begin position="48"/>
        <end position="227"/>
    </location>
</feature>
<dbReference type="RefSeq" id="WP_183966678.1">
    <property type="nucleotide sequence ID" value="NZ_BAABBZ010000002.1"/>
</dbReference>
<dbReference type="PANTHER" id="PTHR43546:SF3">
    <property type="entry name" value="UPF0173 METAL-DEPENDENT HYDROLASE MJ1163"/>
    <property type="match status" value="1"/>
</dbReference>